<dbReference type="AlphaFoldDB" id="A0AAD6ZEV4"/>
<feature type="transmembrane region" description="Helical" evidence="2">
    <location>
        <begin position="68"/>
        <end position="86"/>
    </location>
</feature>
<proteinExistence type="predicted"/>
<keyword evidence="2" id="KW-1133">Transmembrane helix</keyword>
<name>A0AAD6ZEV4_9AGAR</name>
<sequence length="316" mass="37057">MPDTTLSSGRITPNAPPAYHAHPWGYSGDVTDARQSSRVNIPSERQPLLGQPIAVDVSPPTRKNCEKYALYLIIIALICITLFSEFRHREIALDPAARDRLRHQWDKEIQAHERMRSAWVKEVAEHDVIRMGWENEHQDIVREKEEWAKVREDEERRKERMKAGFYWADLQADQRCFRHGARQYTARVSNVPREYDPMQACKETPIEINGLKFATPDMCEDRGCNGVFGHWVVSHDEPTCTTYFRDFKDKGCTPPGSRRRRIESHLENLHPEDDWRLMCSTTPADFWYLHFDAPHMCENWGKYGIWGIWEIDDSRC</sequence>
<evidence type="ECO:0000256" key="1">
    <source>
        <dbReference type="SAM" id="MobiDB-lite"/>
    </source>
</evidence>
<accession>A0AAD6ZEV4</accession>
<keyword evidence="2" id="KW-0472">Membrane</keyword>
<dbReference type="EMBL" id="JARIHO010000055">
    <property type="protein sequence ID" value="KAJ7319099.1"/>
    <property type="molecule type" value="Genomic_DNA"/>
</dbReference>
<feature type="region of interest" description="Disordered" evidence="1">
    <location>
        <begin position="1"/>
        <end position="23"/>
    </location>
</feature>
<feature type="compositionally biased region" description="Polar residues" evidence="1">
    <location>
        <begin position="1"/>
        <end position="11"/>
    </location>
</feature>
<dbReference type="Proteomes" id="UP001218218">
    <property type="component" value="Unassembled WGS sequence"/>
</dbReference>
<reference evidence="3" key="1">
    <citation type="submission" date="2023-03" db="EMBL/GenBank/DDBJ databases">
        <title>Massive genome expansion in bonnet fungi (Mycena s.s.) driven by repeated elements and novel gene families across ecological guilds.</title>
        <authorList>
            <consortium name="Lawrence Berkeley National Laboratory"/>
            <person name="Harder C.B."/>
            <person name="Miyauchi S."/>
            <person name="Viragh M."/>
            <person name="Kuo A."/>
            <person name="Thoen E."/>
            <person name="Andreopoulos B."/>
            <person name="Lu D."/>
            <person name="Skrede I."/>
            <person name="Drula E."/>
            <person name="Henrissat B."/>
            <person name="Morin E."/>
            <person name="Kohler A."/>
            <person name="Barry K."/>
            <person name="LaButti K."/>
            <person name="Morin E."/>
            <person name="Salamov A."/>
            <person name="Lipzen A."/>
            <person name="Mereny Z."/>
            <person name="Hegedus B."/>
            <person name="Baldrian P."/>
            <person name="Stursova M."/>
            <person name="Weitz H."/>
            <person name="Taylor A."/>
            <person name="Grigoriev I.V."/>
            <person name="Nagy L.G."/>
            <person name="Martin F."/>
            <person name="Kauserud H."/>
        </authorList>
    </citation>
    <scope>NUCLEOTIDE SEQUENCE</scope>
    <source>
        <strain evidence="3">CBHHK002</strain>
    </source>
</reference>
<gene>
    <name evidence="3" type="ORF">DFH08DRAFT_891530</name>
</gene>
<protein>
    <submittedName>
        <fullName evidence="3">Uncharacterized protein</fullName>
    </submittedName>
</protein>
<evidence type="ECO:0000313" key="4">
    <source>
        <dbReference type="Proteomes" id="UP001218218"/>
    </source>
</evidence>
<organism evidence="3 4">
    <name type="scientific">Mycena albidolilacea</name>
    <dbReference type="NCBI Taxonomy" id="1033008"/>
    <lineage>
        <taxon>Eukaryota</taxon>
        <taxon>Fungi</taxon>
        <taxon>Dikarya</taxon>
        <taxon>Basidiomycota</taxon>
        <taxon>Agaricomycotina</taxon>
        <taxon>Agaricomycetes</taxon>
        <taxon>Agaricomycetidae</taxon>
        <taxon>Agaricales</taxon>
        <taxon>Marasmiineae</taxon>
        <taxon>Mycenaceae</taxon>
        <taxon>Mycena</taxon>
    </lineage>
</organism>
<keyword evidence="4" id="KW-1185">Reference proteome</keyword>
<evidence type="ECO:0000313" key="3">
    <source>
        <dbReference type="EMBL" id="KAJ7319099.1"/>
    </source>
</evidence>
<comment type="caution">
    <text evidence="3">The sequence shown here is derived from an EMBL/GenBank/DDBJ whole genome shotgun (WGS) entry which is preliminary data.</text>
</comment>
<keyword evidence="2" id="KW-0812">Transmembrane</keyword>
<evidence type="ECO:0000256" key="2">
    <source>
        <dbReference type="SAM" id="Phobius"/>
    </source>
</evidence>